<dbReference type="AlphaFoldDB" id="A0A370N0S1"/>
<keyword evidence="1" id="KW-0732">Signal</keyword>
<protein>
    <recommendedName>
        <fullName evidence="4">Transporter</fullName>
    </recommendedName>
</protein>
<gene>
    <name evidence="2" type="ORF">DLM46_30185</name>
</gene>
<dbReference type="RefSeq" id="WP_115106812.1">
    <property type="nucleotide sequence ID" value="NZ_QHKS01000026.1"/>
</dbReference>
<evidence type="ECO:0000313" key="2">
    <source>
        <dbReference type="EMBL" id="RDJ99057.1"/>
    </source>
</evidence>
<keyword evidence="3" id="KW-1185">Reference proteome</keyword>
<feature type="chain" id="PRO_5016993760" description="Transporter" evidence="1">
    <location>
        <begin position="28"/>
        <end position="307"/>
    </location>
</feature>
<accession>A0A370N0S1</accession>
<organism evidence="2 3">
    <name type="scientific">Paraburkholderia lacunae</name>
    <dbReference type="NCBI Taxonomy" id="2211104"/>
    <lineage>
        <taxon>Bacteria</taxon>
        <taxon>Pseudomonadati</taxon>
        <taxon>Pseudomonadota</taxon>
        <taxon>Betaproteobacteria</taxon>
        <taxon>Burkholderiales</taxon>
        <taxon>Burkholderiaceae</taxon>
        <taxon>Paraburkholderia</taxon>
    </lineage>
</organism>
<evidence type="ECO:0000256" key="1">
    <source>
        <dbReference type="SAM" id="SignalP"/>
    </source>
</evidence>
<sequence length="307" mass="33060">MRCPPSARTLLPACLLFLLPAAPSAFAQELEPRTYSASPVGTHFLAATYAFLTGDVLTDPSLPITNVHANLNFFTLGYVQTFGIAGHAASFGLAMPFARGNLSGNVVDAPQEIHRAGLGDLRLRFAFNLIGGPALSPEEFARRAPATSVGVSLTVTAPTGQYVDSHLVNVGANRWSVKPEIGISQPVGNWFYEVSAGIWFFTDNSDFFLAHTRGQAPLCTVQLHAGYNFRAGLWLAGDVGYFAGGRTSVDGRENQDRQANTRFGLTLSVPFARGWSAKLAASKGLVARVGGDYKAISLTIQYRWFDR</sequence>
<dbReference type="EMBL" id="QHKS01000026">
    <property type="protein sequence ID" value="RDJ99057.1"/>
    <property type="molecule type" value="Genomic_DNA"/>
</dbReference>
<reference evidence="3" key="1">
    <citation type="submission" date="2018-05" db="EMBL/GenBank/DDBJ databases">
        <authorList>
            <person name="Feng T."/>
        </authorList>
    </citation>
    <scope>NUCLEOTIDE SEQUENCE [LARGE SCALE GENOMIC DNA]</scope>
    <source>
        <strain evidence="3">S27</strain>
    </source>
</reference>
<dbReference type="InterPro" id="IPR025737">
    <property type="entry name" value="FApF"/>
</dbReference>
<dbReference type="Proteomes" id="UP000254875">
    <property type="component" value="Unassembled WGS sequence"/>
</dbReference>
<dbReference type="Pfam" id="PF13557">
    <property type="entry name" value="Phenol_MetA_deg"/>
    <property type="match status" value="1"/>
</dbReference>
<feature type="signal peptide" evidence="1">
    <location>
        <begin position="1"/>
        <end position="27"/>
    </location>
</feature>
<evidence type="ECO:0000313" key="3">
    <source>
        <dbReference type="Proteomes" id="UP000254875"/>
    </source>
</evidence>
<name>A0A370N0S1_9BURK</name>
<dbReference type="OrthoDB" id="191143at2"/>
<evidence type="ECO:0008006" key="4">
    <source>
        <dbReference type="Google" id="ProtNLM"/>
    </source>
</evidence>
<proteinExistence type="predicted"/>
<comment type="caution">
    <text evidence="2">The sequence shown here is derived from an EMBL/GenBank/DDBJ whole genome shotgun (WGS) entry which is preliminary data.</text>
</comment>